<dbReference type="EMBL" id="CP039692">
    <property type="protein sequence ID" value="QCI99357.1"/>
    <property type="molecule type" value="Genomic_DNA"/>
</dbReference>
<sequence>MHSPEEVSIASGPLSARFRPAWGGRMTHLSHARLGQILVPTQEDRFEPYQWPRAGAYPLFPYHNRLYDASFIHGGVQNHLRAHPALAPDAIHGPAHRRLWNVAAHADDRLTLRLDYQADEEWPFSFLAEQHFRLEANRLTVELAITNRSDIAAPVGLGWHPYIAASVSSHAETDARLAYPLDPLNVPTVDPPQRCSSPAIPSATGYTLHFNDWSLARVTLAGGELLLEADPVFGHLAVHRMENYLCPEPVSMAAGVLSMPEAERQDRGLKILPPGGRLAGRITMSIVD</sequence>
<dbReference type="GO" id="GO:0030246">
    <property type="term" value="F:carbohydrate binding"/>
    <property type="evidence" value="ECO:0007669"/>
    <property type="project" value="InterPro"/>
</dbReference>
<dbReference type="SUPFAM" id="SSF74650">
    <property type="entry name" value="Galactose mutarotase-like"/>
    <property type="match status" value="1"/>
</dbReference>
<name>A0A4D7DUV8_9HYPH</name>
<dbReference type="InterPro" id="IPR014718">
    <property type="entry name" value="GH-type_carb-bd"/>
</dbReference>
<dbReference type="GO" id="GO:0005975">
    <property type="term" value="P:carbohydrate metabolic process"/>
    <property type="evidence" value="ECO:0007669"/>
    <property type="project" value="InterPro"/>
</dbReference>
<dbReference type="Proteomes" id="UP000298545">
    <property type="component" value="Chromosome linear"/>
</dbReference>
<dbReference type="Gene3D" id="2.70.98.10">
    <property type="match status" value="1"/>
</dbReference>
<dbReference type="InterPro" id="IPR008183">
    <property type="entry name" value="Aldose_1/G6P_1-epimerase"/>
</dbReference>
<proteinExistence type="predicted"/>
<reference evidence="1 3" key="1">
    <citation type="submission" date="2019-04" db="EMBL/GenBank/DDBJ databases">
        <title>Complete genome sequence of Agrobacterium larrymoorei CFBP5473.</title>
        <authorList>
            <person name="Haryono M."/>
            <person name="Chou L."/>
            <person name="Lin Y.-C."/>
            <person name="Lai E.-M."/>
            <person name="Kuo C.-H."/>
        </authorList>
    </citation>
    <scope>NUCLEOTIDE SEQUENCE [LARGE SCALE GENOMIC DNA]</scope>
    <source>
        <strain evidence="1 3">CFBP5473</strain>
    </source>
</reference>
<evidence type="ECO:0000313" key="2">
    <source>
        <dbReference type="EMBL" id="QYA08898.1"/>
    </source>
</evidence>
<organism evidence="1 3">
    <name type="scientific">Agrobacterium larrymoorei</name>
    <dbReference type="NCBI Taxonomy" id="160699"/>
    <lineage>
        <taxon>Bacteria</taxon>
        <taxon>Pseudomonadati</taxon>
        <taxon>Pseudomonadota</taxon>
        <taxon>Alphaproteobacteria</taxon>
        <taxon>Hyphomicrobiales</taxon>
        <taxon>Rhizobiaceae</taxon>
        <taxon>Rhizobium/Agrobacterium group</taxon>
        <taxon>Agrobacterium</taxon>
    </lineage>
</organism>
<evidence type="ECO:0000313" key="1">
    <source>
        <dbReference type="EMBL" id="QCI99357.1"/>
    </source>
</evidence>
<dbReference type="Pfam" id="PF01263">
    <property type="entry name" value="Aldose_epim"/>
    <property type="match status" value="1"/>
</dbReference>
<evidence type="ECO:0000313" key="3">
    <source>
        <dbReference type="Proteomes" id="UP000298545"/>
    </source>
</evidence>
<protein>
    <submittedName>
        <fullName evidence="1">Aldose 1-epimerase</fullName>
    </submittedName>
</protein>
<keyword evidence="4" id="KW-1185">Reference proteome</keyword>
<dbReference type="RefSeq" id="WP_027675321.1">
    <property type="nucleotide sequence ID" value="NZ_CP039692.1"/>
</dbReference>
<dbReference type="GO" id="GO:0016853">
    <property type="term" value="F:isomerase activity"/>
    <property type="evidence" value="ECO:0007669"/>
    <property type="project" value="InterPro"/>
</dbReference>
<dbReference type="EMBL" id="CP072168">
    <property type="protein sequence ID" value="QYA08898.1"/>
    <property type="molecule type" value="Genomic_DNA"/>
</dbReference>
<dbReference type="Proteomes" id="UP000826513">
    <property type="component" value="Chromosome 2"/>
</dbReference>
<gene>
    <name evidence="1" type="ORF">CFBP5473_15180</name>
    <name evidence="2" type="ORF">J5285_15925</name>
</gene>
<accession>A0A4D7DUV8</accession>
<reference evidence="2 4" key="2">
    <citation type="submission" date="2021-03" db="EMBL/GenBank/DDBJ databases">
        <title>Rapid diversification of plasmids in a genus of pathogenic and nitrogen fixing bacteria.</title>
        <authorList>
            <person name="Weisberg A.J."/>
            <person name="Miller M."/>
            <person name="Ream W."/>
            <person name="Grunwald N.J."/>
            <person name="Chang J.H."/>
        </authorList>
    </citation>
    <scope>NUCLEOTIDE SEQUENCE [LARGE SCALE GENOMIC DNA]</scope>
    <source>
        <strain evidence="2 4">AF3.44</strain>
    </source>
</reference>
<dbReference type="KEGG" id="alf:CFBP5473_15180"/>
<dbReference type="STRING" id="1367849.GCA_000518585_02566"/>
<dbReference type="AlphaFoldDB" id="A0A4D7DUV8"/>
<dbReference type="OrthoDB" id="9796517at2"/>
<dbReference type="InterPro" id="IPR011013">
    <property type="entry name" value="Gal_mutarotase_sf_dom"/>
</dbReference>
<evidence type="ECO:0000313" key="4">
    <source>
        <dbReference type="Proteomes" id="UP000826513"/>
    </source>
</evidence>